<keyword evidence="1" id="KW-0677">Repeat</keyword>
<dbReference type="Pfam" id="PF00431">
    <property type="entry name" value="CUB"/>
    <property type="match status" value="1"/>
</dbReference>
<protein>
    <recommendedName>
        <fullName evidence="6">CUB domain-containing protein</fullName>
    </recommendedName>
</protein>
<sequence length="322" mass="36611">MKDRANLLRRFVTFNVGVFIYLVCYGLVAITPSRAQFTACTTRGNHTEDIYREVPIKNARTSVTISSPNFPNPYPRNMQCTWRILAPKDYKVQISFLEFKLEESYLDSGCHDYVSVRESGTTFRDGREIRRRCGFTSPPTVQSSGSILWIRFLSDTNKETEKGFAIKALPVNGSSPKRYIAIGTLVALLLIIIIVIIVCRKRFQLKQDKCTPKVRQYRELSIPIDAELDQTKSPNEEPETPGIPEEDPCNGECKMTQEDPNVQGAFYLRPMRKSEASGYCSLSEEGDSLEFNTTRTFTKLTPKKSAPNKQDELEYTELLTVV</sequence>
<keyword evidence="8" id="KW-1185">Reference proteome</keyword>
<reference evidence="7 8" key="1">
    <citation type="submission" date="2022-05" db="EMBL/GenBank/DDBJ databases">
        <authorList>
            <consortium name="Genoscope - CEA"/>
            <person name="William W."/>
        </authorList>
    </citation>
    <scope>NUCLEOTIDE SEQUENCE [LARGE SCALE GENOMIC DNA]</scope>
</reference>
<evidence type="ECO:0000256" key="4">
    <source>
        <dbReference type="SAM" id="MobiDB-lite"/>
    </source>
</evidence>
<proteinExistence type="predicted"/>
<evidence type="ECO:0000259" key="6">
    <source>
        <dbReference type="PROSITE" id="PS01180"/>
    </source>
</evidence>
<evidence type="ECO:0000256" key="5">
    <source>
        <dbReference type="SAM" id="Phobius"/>
    </source>
</evidence>
<evidence type="ECO:0000256" key="2">
    <source>
        <dbReference type="ARBA" id="ARBA00023157"/>
    </source>
</evidence>
<organism evidence="7 8">
    <name type="scientific">Porites lobata</name>
    <dbReference type="NCBI Taxonomy" id="104759"/>
    <lineage>
        <taxon>Eukaryota</taxon>
        <taxon>Metazoa</taxon>
        <taxon>Cnidaria</taxon>
        <taxon>Anthozoa</taxon>
        <taxon>Hexacorallia</taxon>
        <taxon>Scleractinia</taxon>
        <taxon>Fungiina</taxon>
        <taxon>Poritidae</taxon>
        <taxon>Porites</taxon>
    </lineage>
</organism>
<dbReference type="EMBL" id="CALNXK010000028">
    <property type="protein sequence ID" value="CAH3115384.1"/>
    <property type="molecule type" value="Genomic_DNA"/>
</dbReference>
<dbReference type="InterPro" id="IPR035914">
    <property type="entry name" value="Sperma_CUB_dom_sf"/>
</dbReference>
<feature type="compositionally biased region" description="Acidic residues" evidence="4">
    <location>
        <begin position="236"/>
        <end position="247"/>
    </location>
</feature>
<dbReference type="SMART" id="SM00042">
    <property type="entry name" value="CUB"/>
    <property type="match status" value="1"/>
</dbReference>
<keyword evidence="2" id="KW-1015">Disulfide bond</keyword>
<keyword evidence="5" id="KW-1133">Transmembrane helix</keyword>
<dbReference type="PANTHER" id="PTHR24251">
    <property type="entry name" value="OVOCHYMASE-RELATED"/>
    <property type="match status" value="1"/>
</dbReference>
<evidence type="ECO:0000256" key="1">
    <source>
        <dbReference type="ARBA" id="ARBA00022737"/>
    </source>
</evidence>
<dbReference type="CDD" id="cd00041">
    <property type="entry name" value="CUB"/>
    <property type="match status" value="1"/>
</dbReference>
<keyword evidence="5" id="KW-0472">Membrane</keyword>
<dbReference type="Gene3D" id="2.60.120.290">
    <property type="entry name" value="Spermadhesin, CUB domain"/>
    <property type="match status" value="1"/>
</dbReference>
<evidence type="ECO:0000313" key="7">
    <source>
        <dbReference type="EMBL" id="CAH3115384.1"/>
    </source>
</evidence>
<dbReference type="InterPro" id="IPR000859">
    <property type="entry name" value="CUB_dom"/>
</dbReference>
<gene>
    <name evidence="7" type="ORF">PLOB_00023615</name>
</gene>
<keyword evidence="5" id="KW-0812">Transmembrane</keyword>
<comment type="caution">
    <text evidence="7">The sequence shown here is derived from an EMBL/GenBank/DDBJ whole genome shotgun (WGS) entry which is preliminary data.</text>
</comment>
<feature type="region of interest" description="Disordered" evidence="4">
    <location>
        <begin position="228"/>
        <end position="247"/>
    </location>
</feature>
<dbReference type="Proteomes" id="UP001159405">
    <property type="component" value="Unassembled WGS sequence"/>
</dbReference>
<feature type="domain" description="CUB" evidence="6">
    <location>
        <begin position="40"/>
        <end position="171"/>
    </location>
</feature>
<name>A0ABN8NMT2_9CNID</name>
<feature type="transmembrane region" description="Helical" evidence="5">
    <location>
        <begin position="12"/>
        <end position="30"/>
    </location>
</feature>
<evidence type="ECO:0000256" key="3">
    <source>
        <dbReference type="PROSITE-ProRule" id="PRU00059"/>
    </source>
</evidence>
<evidence type="ECO:0000313" key="8">
    <source>
        <dbReference type="Proteomes" id="UP001159405"/>
    </source>
</evidence>
<feature type="transmembrane region" description="Helical" evidence="5">
    <location>
        <begin position="179"/>
        <end position="199"/>
    </location>
</feature>
<dbReference type="PROSITE" id="PS01180">
    <property type="entry name" value="CUB"/>
    <property type="match status" value="1"/>
</dbReference>
<accession>A0ABN8NMT2</accession>
<dbReference type="SUPFAM" id="SSF49854">
    <property type="entry name" value="Spermadhesin, CUB domain"/>
    <property type="match status" value="1"/>
</dbReference>
<comment type="caution">
    <text evidence="3">Lacks conserved residue(s) required for the propagation of feature annotation.</text>
</comment>